<dbReference type="Pfam" id="PF00271">
    <property type="entry name" value="Helicase_C"/>
    <property type="match status" value="1"/>
</dbReference>
<keyword evidence="4" id="KW-0067">ATP-binding</keyword>
<dbReference type="GO" id="GO:0003724">
    <property type="term" value="F:RNA helicase activity"/>
    <property type="evidence" value="ECO:0007669"/>
    <property type="project" value="UniProtKB-EC"/>
</dbReference>
<dbReference type="PROSITE" id="PS51195">
    <property type="entry name" value="Q_MOTIF"/>
    <property type="match status" value="1"/>
</dbReference>
<evidence type="ECO:0000259" key="5">
    <source>
        <dbReference type="PROSITE" id="PS51192"/>
    </source>
</evidence>
<keyword evidence="2 8" id="KW-0378">Hydrolase</keyword>
<dbReference type="AlphaFoldDB" id="A0A1W1C5S3"/>
<dbReference type="Gene3D" id="3.40.50.300">
    <property type="entry name" value="P-loop containing nucleotide triphosphate hydrolases"/>
    <property type="match status" value="2"/>
</dbReference>
<evidence type="ECO:0000259" key="6">
    <source>
        <dbReference type="PROSITE" id="PS51194"/>
    </source>
</evidence>
<dbReference type="SUPFAM" id="SSF52540">
    <property type="entry name" value="P-loop containing nucleoside triphosphate hydrolases"/>
    <property type="match status" value="1"/>
</dbReference>
<dbReference type="InterPro" id="IPR011545">
    <property type="entry name" value="DEAD/DEAH_box_helicase_dom"/>
</dbReference>
<proteinExistence type="predicted"/>
<feature type="domain" description="Helicase ATP-binding" evidence="5">
    <location>
        <begin position="32"/>
        <end position="201"/>
    </location>
</feature>
<sequence length="462" mass="52333">MTFNEFNFHKDLLKGIKIAGFKEASPIQESVIPIICNGEDLVAQAHTGTGKTAAFGLPLMNKIANKQIERALVITPTRELATQVSDELYHLGRFCGIRTITVYGGVGYGRQIALINKGVQVVVATPGRLKDLYKKGKIDSFNPEIVVLDEADEMLDMGFLEEIKEIFEYIPQNRQTLLFSATIPEPIKELANYILTNPKFISVLGINEGTVNNVIEQSYYVIDESQRDEAIVKLLETENTNKSIIFCRMKREVDRLVEHLQAIGFNASGLHGDLEQTDREEILKAYRRGETKIMVATDVASRGLDVKNVTHVFNFHIPFDPQSYVHRIGRTGRAGKKGKAITLVSTEEFKELQRIQKDVGADMKLAIIELESISKEVKIDFSLLEKKVRDVVIDEDAVDFIDSMEDMDYHEFVERVVSLLLKQKESSKNQIGYDLDAVNSMIESYKDEQKVARQNNRKRKKQ</sequence>
<dbReference type="InterPro" id="IPR044742">
    <property type="entry name" value="DEAD/DEAH_RhlB"/>
</dbReference>
<dbReference type="EC" id="3.6.4.13" evidence="8"/>
<dbReference type="PROSITE" id="PS51192">
    <property type="entry name" value="HELICASE_ATP_BIND_1"/>
    <property type="match status" value="1"/>
</dbReference>
<dbReference type="PROSITE" id="PS00039">
    <property type="entry name" value="DEAD_ATP_HELICASE"/>
    <property type="match status" value="1"/>
</dbReference>
<dbReference type="Pfam" id="PF00270">
    <property type="entry name" value="DEAD"/>
    <property type="match status" value="1"/>
</dbReference>
<accession>A0A1W1C5S3</accession>
<dbReference type="CDD" id="cd00268">
    <property type="entry name" value="DEADc"/>
    <property type="match status" value="1"/>
</dbReference>
<feature type="domain" description="DEAD-box RNA helicase Q" evidence="7">
    <location>
        <begin position="1"/>
        <end position="29"/>
    </location>
</feature>
<evidence type="ECO:0000256" key="2">
    <source>
        <dbReference type="ARBA" id="ARBA00022801"/>
    </source>
</evidence>
<dbReference type="InterPro" id="IPR027417">
    <property type="entry name" value="P-loop_NTPase"/>
</dbReference>
<dbReference type="GO" id="GO:0003676">
    <property type="term" value="F:nucleic acid binding"/>
    <property type="evidence" value="ECO:0007669"/>
    <property type="project" value="InterPro"/>
</dbReference>
<dbReference type="InterPro" id="IPR014014">
    <property type="entry name" value="RNA_helicase_DEAD_Q_motif"/>
</dbReference>
<dbReference type="PANTHER" id="PTHR47959:SF1">
    <property type="entry name" value="ATP-DEPENDENT RNA HELICASE DBPA"/>
    <property type="match status" value="1"/>
</dbReference>
<name>A0A1W1C5S3_9ZZZZ</name>
<keyword evidence="3 8" id="KW-0347">Helicase</keyword>
<dbReference type="InterPro" id="IPR014001">
    <property type="entry name" value="Helicase_ATP-bd"/>
</dbReference>
<dbReference type="GO" id="GO:0005524">
    <property type="term" value="F:ATP binding"/>
    <property type="evidence" value="ECO:0007669"/>
    <property type="project" value="UniProtKB-KW"/>
</dbReference>
<dbReference type="GO" id="GO:0005829">
    <property type="term" value="C:cytosol"/>
    <property type="evidence" value="ECO:0007669"/>
    <property type="project" value="TreeGrafter"/>
</dbReference>
<gene>
    <name evidence="8" type="ORF">MNB_SV-14-375</name>
</gene>
<dbReference type="CDD" id="cd18787">
    <property type="entry name" value="SF2_C_DEAD"/>
    <property type="match status" value="1"/>
</dbReference>
<dbReference type="EMBL" id="FPHN01000121">
    <property type="protein sequence ID" value="SFV61109.1"/>
    <property type="molecule type" value="Genomic_DNA"/>
</dbReference>
<keyword evidence="1" id="KW-0547">Nucleotide-binding</keyword>
<dbReference type="PANTHER" id="PTHR47959">
    <property type="entry name" value="ATP-DEPENDENT RNA HELICASE RHLE-RELATED"/>
    <property type="match status" value="1"/>
</dbReference>
<evidence type="ECO:0000256" key="1">
    <source>
        <dbReference type="ARBA" id="ARBA00022741"/>
    </source>
</evidence>
<protein>
    <submittedName>
        <fullName evidence="8">DEAD-box ATP-dependent RNA helicase CshA</fullName>
        <ecNumber evidence="8">3.6.4.13</ecNumber>
    </submittedName>
</protein>
<evidence type="ECO:0000256" key="4">
    <source>
        <dbReference type="ARBA" id="ARBA00022840"/>
    </source>
</evidence>
<organism evidence="8">
    <name type="scientific">hydrothermal vent metagenome</name>
    <dbReference type="NCBI Taxonomy" id="652676"/>
    <lineage>
        <taxon>unclassified sequences</taxon>
        <taxon>metagenomes</taxon>
        <taxon>ecological metagenomes</taxon>
    </lineage>
</organism>
<dbReference type="SMART" id="SM00487">
    <property type="entry name" value="DEXDc"/>
    <property type="match status" value="1"/>
</dbReference>
<dbReference type="PROSITE" id="PS51194">
    <property type="entry name" value="HELICASE_CTER"/>
    <property type="match status" value="1"/>
</dbReference>
<feature type="domain" description="Helicase C-terminal" evidence="6">
    <location>
        <begin position="214"/>
        <end position="374"/>
    </location>
</feature>
<evidence type="ECO:0000259" key="7">
    <source>
        <dbReference type="PROSITE" id="PS51195"/>
    </source>
</evidence>
<dbReference type="InterPro" id="IPR050079">
    <property type="entry name" value="DEAD_box_RNA_helicase"/>
</dbReference>
<dbReference type="InterPro" id="IPR001650">
    <property type="entry name" value="Helicase_C-like"/>
</dbReference>
<dbReference type="InterPro" id="IPR000629">
    <property type="entry name" value="RNA-helicase_DEAD-box_CS"/>
</dbReference>
<evidence type="ECO:0000256" key="3">
    <source>
        <dbReference type="ARBA" id="ARBA00022806"/>
    </source>
</evidence>
<dbReference type="SMART" id="SM00490">
    <property type="entry name" value="HELICc"/>
    <property type="match status" value="1"/>
</dbReference>
<reference evidence="8" key="1">
    <citation type="submission" date="2016-10" db="EMBL/GenBank/DDBJ databases">
        <authorList>
            <person name="de Groot N.N."/>
        </authorList>
    </citation>
    <scope>NUCLEOTIDE SEQUENCE</scope>
</reference>
<evidence type="ECO:0000313" key="8">
    <source>
        <dbReference type="EMBL" id="SFV61109.1"/>
    </source>
</evidence>
<dbReference type="GO" id="GO:0016787">
    <property type="term" value="F:hydrolase activity"/>
    <property type="evidence" value="ECO:0007669"/>
    <property type="project" value="UniProtKB-KW"/>
</dbReference>